<reference evidence="1 2" key="1">
    <citation type="journal article" date="2013" name="Genome Announc.">
        <title>Draft Genome Sequence of Cesiribacter andamanensis Strain AMV16T, Isolated from a Soil Sample from a Mud Volcano in the Andaman Islands, India.</title>
        <authorList>
            <person name="Shivaji S."/>
            <person name="Ara S."/>
            <person name="Begum Z."/>
            <person name="Srinivas T.N."/>
            <person name="Singh A."/>
            <person name="Kumar Pinnaka A."/>
        </authorList>
    </citation>
    <scope>NUCLEOTIDE SEQUENCE [LARGE SCALE GENOMIC DNA]</scope>
    <source>
        <strain evidence="1 2">AMV16</strain>
    </source>
</reference>
<keyword evidence="2" id="KW-1185">Reference proteome</keyword>
<accession>M7NQS7</accession>
<evidence type="ECO:0000313" key="2">
    <source>
        <dbReference type="Proteomes" id="UP000011910"/>
    </source>
</evidence>
<organism evidence="1 2">
    <name type="scientific">Cesiribacter andamanensis AMV16</name>
    <dbReference type="NCBI Taxonomy" id="1279009"/>
    <lineage>
        <taxon>Bacteria</taxon>
        <taxon>Pseudomonadati</taxon>
        <taxon>Bacteroidota</taxon>
        <taxon>Cytophagia</taxon>
        <taxon>Cytophagales</taxon>
        <taxon>Cesiribacteraceae</taxon>
        <taxon>Cesiribacter</taxon>
    </lineage>
</organism>
<name>M7NQS7_9BACT</name>
<dbReference type="STRING" id="1279009.ADICEAN_04024"/>
<evidence type="ECO:0000313" key="1">
    <source>
        <dbReference type="EMBL" id="EMR00849.1"/>
    </source>
</evidence>
<comment type="caution">
    <text evidence="1">The sequence shown here is derived from an EMBL/GenBank/DDBJ whole genome shotgun (WGS) entry which is preliminary data.</text>
</comment>
<dbReference type="EMBL" id="AODQ01000177">
    <property type="protein sequence ID" value="EMR00849.1"/>
    <property type="molecule type" value="Genomic_DNA"/>
</dbReference>
<proteinExistence type="predicted"/>
<dbReference type="Proteomes" id="UP000011910">
    <property type="component" value="Unassembled WGS sequence"/>
</dbReference>
<sequence>MAIIILPQVVRLVLVSVISLWLIEGCAAQTSQSQRFSGANADTVYILLDSAQPQIERILYYQVYKGDSLTSIHFTVAKPGAEGKKVPISFWHQKTHEEALAQGLGFDVRTYKKDAAFLSTISPLMYEWFSNSSMQQINNLFHFSFRHQPVIFIIDKADIKEGKLTLIQVVYHGPPGNK</sequence>
<dbReference type="AlphaFoldDB" id="M7NQS7"/>
<protein>
    <submittedName>
        <fullName evidence="1">Uncharacterized protein</fullName>
    </submittedName>
</protein>
<gene>
    <name evidence="1" type="ORF">ADICEAN_04024</name>
</gene>